<organism evidence="3">
    <name type="scientific">Moorella thermoacetica Y72</name>
    <dbReference type="NCBI Taxonomy" id="1325331"/>
    <lineage>
        <taxon>Bacteria</taxon>
        <taxon>Bacillati</taxon>
        <taxon>Bacillota</taxon>
        <taxon>Clostridia</taxon>
        <taxon>Neomoorellales</taxon>
        <taxon>Neomoorellaceae</taxon>
        <taxon>Neomoorella</taxon>
    </lineage>
</organism>
<accession>A0A0S6UA59</accession>
<feature type="transmembrane region" description="Helical" evidence="2">
    <location>
        <begin position="474"/>
        <end position="497"/>
    </location>
</feature>
<feature type="region of interest" description="Disordered" evidence="1">
    <location>
        <begin position="108"/>
        <end position="127"/>
    </location>
</feature>
<dbReference type="Proteomes" id="UP000063718">
    <property type="component" value="Unassembled WGS sequence"/>
</dbReference>
<sequence length="502" mass="53389">MAALQDLFETANGFLQGHINPGLAGKSLGYVEGLGEETLDLACPGNYEFIFFGQLIHSQDGDNVLKFFITLQYLLDAPGHLVVLFSQDARVQDTGGGVQGVDGRVDAQLSDLPGQNRGGVQMGEGRRRGRVGQVVGRHIDSLHGGDGTLFRGGNPFLEGPHLRGQGGLITHRRGHPAQEGGNLGTGLHEAKDIVDEEEDVLALGVPEVLGHSQACKTYPQAGTRGFVHLAKDQGRLFENPGFLHLQVEVVTLAGTLAHAAEDGKAAVFIGDVADEFHDEDRLADPGAAEEADLAALGVGRQEVDHLDASLQDLGRRLLLFKGGRRPVNGQPLGGFYRSLVVNGFSQDVKEPSQGSPAYRYGDWLAGVNGLHPSLQAVGRGEGHAADGVVAQVLHGLHGYINLIGFNGDGVIQVGQPVAGEFDVNHRANNLDHLSFVQTCPLLYFKASAPATISRISLVMAAWRARLKDRVNLSIISAAFLVALSMAVIRAPCSLALASRRAR</sequence>
<dbReference type="AlphaFoldDB" id="A0A0S6UA59"/>
<keyword evidence="2" id="KW-1133">Transmembrane helix</keyword>
<proteinExistence type="predicted"/>
<gene>
    <name evidence="3" type="ORF">MTY_0941</name>
</gene>
<evidence type="ECO:0000313" key="3">
    <source>
        <dbReference type="EMBL" id="GAF25605.1"/>
    </source>
</evidence>
<evidence type="ECO:0000256" key="2">
    <source>
        <dbReference type="SAM" id="Phobius"/>
    </source>
</evidence>
<keyword evidence="2" id="KW-0812">Transmembrane</keyword>
<evidence type="ECO:0000256" key="1">
    <source>
        <dbReference type="SAM" id="MobiDB-lite"/>
    </source>
</evidence>
<keyword evidence="2" id="KW-0472">Membrane</keyword>
<protein>
    <submittedName>
        <fullName evidence="3">Transcriptional regulators</fullName>
    </submittedName>
</protein>
<name>A0A0S6UA59_NEOTH</name>
<dbReference type="EMBL" id="DF238840">
    <property type="protein sequence ID" value="GAF25605.1"/>
    <property type="molecule type" value="Genomic_DNA"/>
</dbReference>
<reference evidence="3" key="1">
    <citation type="journal article" date="2014" name="Gene">
        <title>Genome-guided analysis of transformation efficiency and carbon dioxide assimilation by Moorella thermoacetica Y72.</title>
        <authorList>
            <person name="Tsukahara K."/>
            <person name="Kita A."/>
            <person name="Nakashimada Y."/>
            <person name="Hoshino T."/>
            <person name="Murakami K."/>
        </authorList>
    </citation>
    <scope>NUCLEOTIDE SEQUENCE [LARGE SCALE GENOMIC DNA]</scope>
    <source>
        <strain evidence="3">Y72</strain>
    </source>
</reference>